<reference evidence="2 3" key="1">
    <citation type="submission" date="2020-10" db="EMBL/GenBank/DDBJ databases">
        <title>Connecting structure to function with the recovery of over 1000 high-quality activated sludge metagenome-assembled genomes encoding full-length rRNA genes using long-read sequencing.</title>
        <authorList>
            <person name="Singleton C.M."/>
            <person name="Petriglieri F."/>
            <person name="Kristensen J.M."/>
            <person name="Kirkegaard R.H."/>
            <person name="Michaelsen T.Y."/>
            <person name="Andersen M.H."/>
            <person name="Karst S.M."/>
            <person name="Dueholm M.S."/>
            <person name="Nielsen P.H."/>
            <person name="Albertsen M."/>
        </authorList>
    </citation>
    <scope>NUCLEOTIDE SEQUENCE [LARGE SCALE GENOMIC DNA]</scope>
    <source>
        <strain evidence="2">Ribe_18-Q3-R11-54_MAXAC.273</strain>
    </source>
</reference>
<evidence type="ECO:0000313" key="3">
    <source>
        <dbReference type="Proteomes" id="UP000808337"/>
    </source>
</evidence>
<gene>
    <name evidence="2" type="ORF">IPP15_16595</name>
</gene>
<evidence type="ECO:0000313" key="2">
    <source>
        <dbReference type="EMBL" id="MBK9983959.1"/>
    </source>
</evidence>
<feature type="region of interest" description="Disordered" evidence="1">
    <location>
        <begin position="2036"/>
        <end position="2089"/>
    </location>
</feature>
<feature type="compositionally biased region" description="Polar residues" evidence="1">
    <location>
        <begin position="2050"/>
        <end position="2061"/>
    </location>
</feature>
<dbReference type="EMBL" id="JADKGY010000029">
    <property type="protein sequence ID" value="MBK9983959.1"/>
    <property type="molecule type" value="Genomic_DNA"/>
</dbReference>
<organism evidence="2 3">
    <name type="scientific">Candidatus Opimibacter skivensis</name>
    <dbReference type="NCBI Taxonomy" id="2982028"/>
    <lineage>
        <taxon>Bacteria</taxon>
        <taxon>Pseudomonadati</taxon>
        <taxon>Bacteroidota</taxon>
        <taxon>Saprospiria</taxon>
        <taxon>Saprospirales</taxon>
        <taxon>Saprospiraceae</taxon>
        <taxon>Candidatus Opimibacter</taxon>
    </lineage>
</organism>
<comment type="caution">
    <text evidence="2">The sequence shown here is derived from an EMBL/GenBank/DDBJ whole genome shotgun (WGS) entry which is preliminary data.</text>
</comment>
<feature type="compositionally biased region" description="Basic and acidic residues" evidence="1">
    <location>
        <begin position="2036"/>
        <end position="2048"/>
    </location>
</feature>
<proteinExistence type="predicted"/>
<accession>A0A9D7T052</accession>
<evidence type="ECO:0000256" key="1">
    <source>
        <dbReference type="SAM" id="MobiDB-lite"/>
    </source>
</evidence>
<protein>
    <submittedName>
        <fullName evidence="2">Uncharacterized protein</fullName>
    </submittedName>
</protein>
<name>A0A9D7T052_9BACT</name>
<dbReference type="Proteomes" id="UP000808337">
    <property type="component" value="Unassembled WGS sequence"/>
</dbReference>
<sequence length="2253" mass="259085">MPIEEKNSVTISKNNSGFPAYLDFDKIRSEGIAYLGKLSGKLWTDHNVHDPGITILEELCYALLDLGYRTNLPIEDILARKSTDTSPDNNFFTPAQILTCNPLTILDYRKLLIDIPGVKNAWLEPATDIKDICHRRKETDNTYGDIILSDFTNNIVLPPKATVSCDEFLNGLYHVYIEPEKDLEPHSKEWNDLLTLIKKVLMAHRNLCEDFEDIYILCHSETGVCVSIDLEENADAENVYVAIANKLREFFSPAPKFYSLPELLEKGKAIEDIFAGRPFSAESHGFIDTEELEKIKLRKEIHTSDVYNSIFDVEGVNKISKLWLRSCGKNCIPSVNEKKSYWKFHIPENHVPLFSIGCSGFEFTKNGVPIVVDTAKFETLLELSFSHSGKVILPSSNLDIEIPKGIYHEDLENYYSIQNDFPRVYGIAEGGLPDDAPDKRKAWALQLKGYLLFFDQMLANYLSQLKNIRQLFQLKGPTDKKTQHTYFLNTLNSVPELKQLLRFGVDEHDNPLGERGTVLAYPISVKTWKDIDTKQLLAEKILQTQIPYSFGSFNELEEATCLFRDDLMNEEETIIKIYQTADDYRLFTISLPGEKWMLLGRKIACSEVEARQQALSVQSTSIFENNYRSFLTANGQYTFNIELNDTSYFDYLGMMVESDELYIQRRKQFLTHLLSRFSEKFTDFVLFNWKSGYENEGISGVERFLTHYDDLSRNRGRAYDYLVDGWNNSNSSGFEKKVKALAGIKDWEKNNLCYFAVDPYDEQYVLDFKTQDEESFLFSEKYDLYDDAINAASSLIKSMGDPSRLKLNFLNDSKTYRIHIQYGSNQTAIYPKSFPTSIEAEKLKKYLTTSFSQNPSEDVIVEHSWIWKINLYDFERNIVETAIETWNTAKEAEDATRKFVDKINDPKKLTSQKEKVSRELFYDKNDASVKRFIDISAFNIDINDTIIRKPGLFTYDVLDKSANSFKIRPLSEFKTPEQAKEHCCTILAAAADRNNFSINRDKDTKLFIIGLQINGENEAISATSYENKTEAEHALGHIYETINRYCYTLETNNSPESWKFNYQLGYDINNVFLFQSNESYKSIAETMKAAALFHKNIAGATLKELKNKLSLKNNSSRAFPQVTYLSPTIDTPLPITLINKELSYQQAIARMTSAPTDELKAYVKVDSVGEFGTYVYRLVDKDHVPAMYTLPFDDGIAAKEIRKKVAALTKQAIREIPEICFRGDIINKVTDKKGITSFHYQVKLFNLKGAPGNKLKMLSEWLLFESIRGYVSKDEAVKAFQEDYQRILFLASDKAEYGKSISFKQEKEKHLPPEAIVFIPESTFSLLQSDLGIESWSTQLADYLKTYPIKRIDSGSKEFAAFFCKDFTEKDKSCLENEIKWVYYFSVPVNIEYNSTVLHHDWRSTKQYQSPEEAMRDFLYFARLVKYTGNYFVDCACTKIYDKVKDAFTTSYGYKIFIREVLAESINWFETQEAAWGPEGIEKFICAVQSPDGFKNYLRKPDCCYSFYVTCDKGLLEHPCTYTTELQRDKAISELYLQLQNFLKNKYYGNEQTDTGILLYNLKGEPFAKVHLGNNVERDNCDRLIRIAEGIKESQNIISYRDGLLVDSIGNDEIIIQSVEQKITENKDEQEKWKQEWGKILLDWSCYQPITRTKIIEPTKNQLRNAAGNVSTTQYKYCIEIKLPGFNSCADDRIQNKPCGCNDQPPVTPPTCYIAWKGVCCYSSCKEAMAMLQKAYEQLLNINNYHPVFDCTCNSFGISLHTNIPLLVKSRATVETNSHIVAINPQCYHTQDEVCKAVETAKYLVNSEGMHLAEHILLRPHCEVDCHCREQIQYCTTDCDFPPYPVDDKDPCTLKPAKICFKPGSDPYSFMATIVLPAWSYRFRQQKNRQILENIIYREAPAHVLLRILWLKPIDLCRYETAFKLWRQYLAGKKRCNENFDPCKFLDLLFRQHYDCLDECIECQPCIDTSVENKTTCLEEEKKKLTDVELNKLISDQFKFLNQVNEVFCLNKYCDHDDQPRPVIDVTRVAEARKKEVEVSTKEVDPSAKELQSNATSQKESSFPKKPVVKRQPPLPSIKEPSQKITKQPEVAEVSITQKQQPAKQIKAKAVNGRQVKYRDTVTEILTTSNGNPLALKLKSFLSSGEPNADTLTKLTDEIILNEKPATKGVKKMTVKQQFLLLQAAVCYYVDKVCFNGKDITRINALQKMVAKMIKSGFDMQSIYNYWDAAEIEIYEPDTNFVQIKRIMTGKKK</sequence>